<evidence type="ECO:0000313" key="1">
    <source>
        <dbReference type="EMBL" id="CAG8582096.1"/>
    </source>
</evidence>
<reference evidence="1" key="1">
    <citation type="submission" date="2021-06" db="EMBL/GenBank/DDBJ databases">
        <authorList>
            <person name="Kallberg Y."/>
            <person name="Tangrot J."/>
            <person name="Rosling A."/>
        </authorList>
    </citation>
    <scope>NUCLEOTIDE SEQUENCE</scope>
    <source>
        <strain evidence="1">AU212A</strain>
    </source>
</reference>
<keyword evidence="2" id="KW-1185">Reference proteome</keyword>
<sequence length="178" mass="20415">CAKNVGITVSCIECEKLRLLFSAKKISEKDKSLLQRFLDTIFYTYSDNEENINKEVNEKENDSTESESSDDEEPDEIAEESDENIEEPDTVAKDSIYELFLKVFVNNSLTCTTEIEKLYYSARIYPDVCIHCGYLDVSNSANEYPCCNDCESNLANSKKSSRQSKDIKNKRKHIKTKN</sequence>
<dbReference type="Proteomes" id="UP000789860">
    <property type="component" value="Unassembled WGS sequence"/>
</dbReference>
<proteinExistence type="predicted"/>
<protein>
    <submittedName>
        <fullName evidence="1">11234_t:CDS:1</fullName>
    </submittedName>
</protein>
<organism evidence="1 2">
    <name type="scientific">Scutellospora calospora</name>
    <dbReference type="NCBI Taxonomy" id="85575"/>
    <lineage>
        <taxon>Eukaryota</taxon>
        <taxon>Fungi</taxon>
        <taxon>Fungi incertae sedis</taxon>
        <taxon>Mucoromycota</taxon>
        <taxon>Glomeromycotina</taxon>
        <taxon>Glomeromycetes</taxon>
        <taxon>Diversisporales</taxon>
        <taxon>Gigasporaceae</taxon>
        <taxon>Scutellospora</taxon>
    </lineage>
</organism>
<gene>
    <name evidence="1" type="ORF">SCALOS_LOCUS6245</name>
</gene>
<accession>A0ACA9MC45</accession>
<feature type="non-terminal residue" evidence="1">
    <location>
        <position position="1"/>
    </location>
</feature>
<dbReference type="EMBL" id="CAJVPM010011555">
    <property type="protein sequence ID" value="CAG8582096.1"/>
    <property type="molecule type" value="Genomic_DNA"/>
</dbReference>
<evidence type="ECO:0000313" key="2">
    <source>
        <dbReference type="Proteomes" id="UP000789860"/>
    </source>
</evidence>
<comment type="caution">
    <text evidence="1">The sequence shown here is derived from an EMBL/GenBank/DDBJ whole genome shotgun (WGS) entry which is preliminary data.</text>
</comment>
<name>A0ACA9MC45_9GLOM</name>